<comment type="caution">
    <text evidence="1">The sequence shown here is derived from an EMBL/GenBank/DDBJ whole genome shotgun (WGS) entry which is preliminary data.</text>
</comment>
<reference evidence="1" key="1">
    <citation type="submission" date="2020-08" db="EMBL/GenBank/DDBJ databases">
        <title>Plant Genome Project.</title>
        <authorList>
            <person name="Zhang R.-G."/>
        </authorList>
    </citation>
    <scope>NUCLEOTIDE SEQUENCE</scope>
    <source>
        <strain evidence="1">WSP0</strain>
        <tissue evidence="1">Leaf</tissue>
    </source>
</reference>
<gene>
    <name evidence="1" type="ORF">RHGRI_028784</name>
</gene>
<protein>
    <submittedName>
        <fullName evidence="1">Uncharacterized protein</fullName>
    </submittedName>
</protein>
<evidence type="ECO:0000313" key="2">
    <source>
        <dbReference type="Proteomes" id="UP000823749"/>
    </source>
</evidence>
<dbReference type="AlphaFoldDB" id="A0AAV6IMN6"/>
<dbReference type="EMBL" id="JACTNZ010000010">
    <property type="protein sequence ID" value="KAG5527970.1"/>
    <property type="molecule type" value="Genomic_DNA"/>
</dbReference>
<keyword evidence="2" id="KW-1185">Reference proteome</keyword>
<evidence type="ECO:0000313" key="1">
    <source>
        <dbReference type="EMBL" id="KAG5527970.1"/>
    </source>
</evidence>
<sequence>MTNVSGCVGCVLGSLGIGCGCRWRLCRVCRVQIWYCWSAAALPILIGGQQQFFAGWDVCSSAAVDALGLPENFLGAALALAPGALRGSEGLPRRLHGGLHCSGLGH</sequence>
<dbReference type="Proteomes" id="UP000823749">
    <property type="component" value="Chromosome 10"/>
</dbReference>
<proteinExistence type="predicted"/>
<organism evidence="1 2">
    <name type="scientific">Rhododendron griersonianum</name>
    <dbReference type="NCBI Taxonomy" id="479676"/>
    <lineage>
        <taxon>Eukaryota</taxon>
        <taxon>Viridiplantae</taxon>
        <taxon>Streptophyta</taxon>
        <taxon>Embryophyta</taxon>
        <taxon>Tracheophyta</taxon>
        <taxon>Spermatophyta</taxon>
        <taxon>Magnoliopsida</taxon>
        <taxon>eudicotyledons</taxon>
        <taxon>Gunneridae</taxon>
        <taxon>Pentapetalae</taxon>
        <taxon>asterids</taxon>
        <taxon>Ericales</taxon>
        <taxon>Ericaceae</taxon>
        <taxon>Ericoideae</taxon>
        <taxon>Rhodoreae</taxon>
        <taxon>Rhododendron</taxon>
    </lineage>
</organism>
<accession>A0AAV6IMN6</accession>
<name>A0AAV6IMN6_9ERIC</name>